<evidence type="ECO:0000256" key="2">
    <source>
        <dbReference type="ARBA" id="ARBA00022747"/>
    </source>
</evidence>
<dbReference type="GO" id="GO:0004519">
    <property type="term" value="F:endonuclease activity"/>
    <property type="evidence" value="ECO:0007669"/>
    <property type="project" value="UniProtKB-KW"/>
</dbReference>
<dbReference type="InterPro" id="IPR044946">
    <property type="entry name" value="Restrct_endonuc_typeI_TRD_sf"/>
</dbReference>
<evidence type="ECO:0000256" key="4">
    <source>
        <dbReference type="SAM" id="MobiDB-lite"/>
    </source>
</evidence>
<dbReference type="Pfam" id="PF01420">
    <property type="entry name" value="Methylase_S"/>
    <property type="match status" value="2"/>
</dbReference>
<dbReference type="PANTHER" id="PTHR30408:SF12">
    <property type="entry name" value="TYPE I RESTRICTION ENZYME MJAVIII SPECIFICITY SUBUNIT"/>
    <property type="match status" value="1"/>
</dbReference>
<proteinExistence type="inferred from homology"/>
<dbReference type="REBASE" id="839686">
    <property type="entry name" value="S.PspsWORF16365P"/>
</dbReference>
<evidence type="ECO:0000256" key="3">
    <source>
        <dbReference type="ARBA" id="ARBA00023125"/>
    </source>
</evidence>
<dbReference type="SUPFAM" id="SSF116734">
    <property type="entry name" value="DNA methylase specificity domain"/>
    <property type="match status" value="2"/>
</dbReference>
<dbReference type="Gene3D" id="3.90.220.20">
    <property type="entry name" value="DNA methylase specificity domains"/>
    <property type="match status" value="3"/>
</dbReference>
<protein>
    <submittedName>
        <fullName evidence="6">Restriction endonuclease subunit S</fullName>
    </submittedName>
</protein>
<keyword evidence="2" id="KW-0680">Restriction system</keyword>
<organism evidence="6">
    <name type="scientific">Pseudomonas sp. W17</name>
    <dbReference type="NCBI Taxonomy" id="3144407"/>
    <lineage>
        <taxon>Bacteria</taxon>
        <taxon>Pseudomonadati</taxon>
        <taxon>Pseudomonadota</taxon>
        <taxon>Gammaproteobacteria</taxon>
        <taxon>Pseudomonadales</taxon>
        <taxon>Pseudomonadaceae</taxon>
        <taxon>Pseudomonas</taxon>
    </lineage>
</organism>
<feature type="region of interest" description="Disordered" evidence="4">
    <location>
        <begin position="527"/>
        <end position="551"/>
    </location>
</feature>
<comment type="similarity">
    <text evidence="1">Belongs to the type-I restriction system S methylase family.</text>
</comment>
<dbReference type="AlphaFoldDB" id="A0AAU7X4K5"/>
<keyword evidence="3" id="KW-0238">DNA-binding</keyword>
<keyword evidence="6" id="KW-0540">Nuclease</keyword>
<dbReference type="GO" id="GO:0009307">
    <property type="term" value="P:DNA restriction-modification system"/>
    <property type="evidence" value="ECO:0007669"/>
    <property type="project" value="UniProtKB-KW"/>
</dbReference>
<feature type="domain" description="Type I restriction modification DNA specificity" evidence="5">
    <location>
        <begin position="288"/>
        <end position="360"/>
    </location>
</feature>
<feature type="compositionally biased region" description="Basic and acidic residues" evidence="4">
    <location>
        <begin position="527"/>
        <end position="544"/>
    </location>
</feature>
<evidence type="ECO:0000256" key="1">
    <source>
        <dbReference type="ARBA" id="ARBA00010923"/>
    </source>
</evidence>
<dbReference type="InterPro" id="IPR052021">
    <property type="entry name" value="Type-I_RS_S_subunit"/>
</dbReference>
<keyword evidence="6" id="KW-0378">Hydrolase</keyword>
<reference evidence="6" key="1">
    <citation type="submission" date="2024-06" db="EMBL/GenBank/DDBJ databases">
        <authorList>
            <person name="Wu L."/>
        </authorList>
    </citation>
    <scope>NUCLEOTIDE SEQUENCE</scope>
    <source>
        <strain evidence="6">W17</strain>
    </source>
</reference>
<gene>
    <name evidence="6" type="ORF">ABCR88_16370</name>
</gene>
<accession>A0AAU7X4K5</accession>
<evidence type="ECO:0000259" key="5">
    <source>
        <dbReference type="Pfam" id="PF01420"/>
    </source>
</evidence>
<sequence length="551" mass="60864">MTLPPSWKEVGLLDVCELNPRIQRPEPETPVTFFPKSLITELTGPSLNSSIQAYGETSRQGVLFKNGDVLIATRGRDAMQATIVSGLVTELGLAQYFLALRAGPQIRPAFLLHFIQQPWVQKAAVNTNRGTQSQLSIPLSFFKNLSIPVPPLHEQDYLVQLLQKASLEPYQDALNKVIDLSDALALQLLVSGEKAQAWPRVKLSSICGFSPPGAHPKKYQGPSRTELFSPRSLDHITGQIESQRLRLEELPPTCAEVQADDVLFTLTQSFRSQGIAFAVPPDEYTTPLATASFQVLRPNTKVLRPDYLACFMRLSWLRQHVPASVLRSIPGRISRSFFERLELPLPPLDQQQLIVNLLCKVPIERINDALETARRLGEAMLTEAFSSSLSAKWRAQQRTRNVAQPLSPSQARPVLLEALEPVSTVSRGARSTVAAQLSGFQGQVWKALGEMPFPLVIDDQDAVEAFCHSLASAQHQSGLSTVSLHRTLEQIAALGLIRKMSIPGAGTGTEGEFMTAFRSYRINDSGRVEEDSAMQDAKRFRDSVSRSNKGQ</sequence>
<dbReference type="InterPro" id="IPR000055">
    <property type="entry name" value="Restrct_endonuc_typeI_TRD"/>
</dbReference>
<dbReference type="RefSeq" id="WP_350024111.1">
    <property type="nucleotide sequence ID" value="NZ_CP158490.1"/>
</dbReference>
<dbReference type="PANTHER" id="PTHR30408">
    <property type="entry name" value="TYPE-1 RESTRICTION ENZYME ECOKI SPECIFICITY PROTEIN"/>
    <property type="match status" value="1"/>
</dbReference>
<feature type="domain" description="Type I restriction modification DNA specificity" evidence="5">
    <location>
        <begin position="6"/>
        <end position="163"/>
    </location>
</feature>
<keyword evidence="6" id="KW-0255">Endonuclease</keyword>
<dbReference type="EMBL" id="CP158490">
    <property type="protein sequence ID" value="XBY27339.1"/>
    <property type="molecule type" value="Genomic_DNA"/>
</dbReference>
<evidence type="ECO:0000313" key="6">
    <source>
        <dbReference type="EMBL" id="XBY27339.1"/>
    </source>
</evidence>
<name>A0AAU7X4K5_9PSED</name>
<dbReference type="GO" id="GO:0003677">
    <property type="term" value="F:DNA binding"/>
    <property type="evidence" value="ECO:0007669"/>
    <property type="project" value="UniProtKB-KW"/>
</dbReference>